<dbReference type="CDD" id="cd03443">
    <property type="entry name" value="PaaI_thioesterase"/>
    <property type="match status" value="1"/>
</dbReference>
<keyword evidence="4" id="KW-1185">Reference proteome</keyword>
<comment type="caution">
    <text evidence="3">The sequence shown here is derived from an EMBL/GenBank/DDBJ whole genome shotgun (WGS) entry which is preliminary data.</text>
</comment>
<evidence type="ECO:0000256" key="1">
    <source>
        <dbReference type="ARBA" id="ARBA00022801"/>
    </source>
</evidence>
<name>A0A7W5C925_9BACL</name>
<dbReference type="InterPro" id="IPR029069">
    <property type="entry name" value="HotDog_dom_sf"/>
</dbReference>
<dbReference type="PANTHER" id="PTHR47260">
    <property type="entry name" value="UPF0644 PROTEIN PB2B4.06"/>
    <property type="match status" value="1"/>
</dbReference>
<feature type="domain" description="Thioesterase" evidence="2">
    <location>
        <begin position="58"/>
        <end position="131"/>
    </location>
</feature>
<dbReference type="InterPro" id="IPR003736">
    <property type="entry name" value="PAAI_dom"/>
</dbReference>
<reference evidence="3 4" key="1">
    <citation type="submission" date="2020-08" db="EMBL/GenBank/DDBJ databases">
        <title>Genomic Encyclopedia of Type Strains, Phase III (KMG-III): the genomes of soil and plant-associated and newly described type strains.</title>
        <authorList>
            <person name="Whitman W."/>
        </authorList>
    </citation>
    <scope>NUCLEOTIDE SEQUENCE [LARGE SCALE GENOMIC DNA]</scope>
    <source>
        <strain evidence="3 4">CECT 8234</strain>
    </source>
</reference>
<dbReference type="SUPFAM" id="SSF54637">
    <property type="entry name" value="Thioesterase/thiol ester dehydrase-isomerase"/>
    <property type="match status" value="1"/>
</dbReference>
<evidence type="ECO:0000313" key="3">
    <source>
        <dbReference type="EMBL" id="MBB3153393.1"/>
    </source>
</evidence>
<dbReference type="NCBIfam" id="TIGR00369">
    <property type="entry name" value="unchar_dom_1"/>
    <property type="match status" value="1"/>
</dbReference>
<dbReference type="GO" id="GO:0016289">
    <property type="term" value="F:acyl-CoA hydrolase activity"/>
    <property type="evidence" value="ECO:0007669"/>
    <property type="project" value="UniProtKB-ARBA"/>
</dbReference>
<gene>
    <name evidence="3" type="ORF">FHS16_003455</name>
</gene>
<dbReference type="Gene3D" id="3.10.129.10">
    <property type="entry name" value="Hotdog Thioesterase"/>
    <property type="match status" value="1"/>
</dbReference>
<protein>
    <submittedName>
        <fullName evidence="3">Uncharacterized protein (TIGR00369 family)</fullName>
    </submittedName>
</protein>
<organism evidence="3 4">
    <name type="scientific">Paenibacillus endophyticus</name>
    <dbReference type="NCBI Taxonomy" id="1294268"/>
    <lineage>
        <taxon>Bacteria</taxon>
        <taxon>Bacillati</taxon>
        <taxon>Bacillota</taxon>
        <taxon>Bacilli</taxon>
        <taxon>Bacillales</taxon>
        <taxon>Paenibacillaceae</taxon>
        <taxon>Paenibacillus</taxon>
    </lineage>
</organism>
<accession>A0A7W5C925</accession>
<evidence type="ECO:0000259" key="2">
    <source>
        <dbReference type="Pfam" id="PF03061"/>
    </source>
</evidence>
<dbReference type="InterPro" id="IPR052061">
    <property type="entry name" value="PTE-AB_protein"/>
</dbReference>
<keyword evidence="1" id="KW-0378">Hydrolase</keyword>
<sequence length="142" mass="15203">MDEDWFVQEADQAGHLTRLAERAQATFWGVLGCEVVQANASKATICLDASERHLNLLGIVHGGVLMSLLDNAMGLCVMLAAPEQRTVTANLNTQFLASSKGGVLLCEAVLVHRTARTLTLEAQVKDESGKLLGLGIGAYRII</sequence>
<dbReference type="InterPro" id="IPR006683">
    <property type="entry name" value="Thioestr_dom"/>
</dbReference>
<dbReference type="RefSeq" id="WP_246431789.1">
    <property type="nucleotide sequence ID" value="NZ_CBCSLB010000045.1"/>
</dbReference>
<dbReference type="AlphaFoldDB" id="A0A7W5C925"/>
<dbReference type="PANTHER" id="PTHR47260:SF3">
    <property type="entry name" value="THIOESTERASE FAMILY PROTEIN (AFU_ORTHOLOGUE AFUA_7G03960)"/>
    <property type="match status" value="1"/>
</dbReference>
<proteinExistence type="predicted"/>
<evidence type="ECO:0000313" key="4">
    <source>
        <dbReference type="Proteomes" id="UP000518605"/>
    </source>
</evidence>
<dbReference type="Proteomes" id="UP000518605">
    <property type="component" value="Unassembled WGS sequence"/>
</dbReference>
<dbReference type="EMBL" id="JACHXW010000009">
    <property type="protein sequence ID" value="MBB3153393.1"/>
    <property type="molecule type" value="Genomic_DNA"/>
</dbReference>
<dbReference type="Pfam" id="PF03061">
    <property type="entry name" value="4HBT"/>
    <property type="match status" value="1"/>
</dbReference>